<reference evidence="1 2" key="2">
    <citation type="journal article" date="2011" name="Stand. Genomic Sci.">
        <title>Complete genome sequence of Calditerrivibrio nitroreducens type strain (Yu37-1).</title>
        <authorList>
            <person name="Pitluck S."/>
            <person name="Sikorski J."/>
            <person name="Zeytun A."/>
            <person name="Lapidus A."/>
            <person name="Nolan M."/>
            <person name="Lucas S."/>
            <person name="Hammon N."/>
            <person name="Deshpande S."/>
            <person name="Cheng J.F."/>
            <person name="Tapia R."/>
            <person name="Han C."/>
            <person name="Goodwin L."/>
            <person name="Liolios K."/>
            <person name="Pagani I."/>
            <person name="Ivanova N."/>
            <person name="Mavromatis K."/>
            <person name="Pati A."/>
            <person name="Chen A."/>
            <person name="Palaniappan K."/>
            <person name="Hauser L."/>
            <person name="Chang Y.J."/>
            <person name="Jeffries C.D."/>
            <person name="Detter J.C."/>
            <person name="Brambilla E."/>
            <person name="Djao O.D."/>
            <person name="Rohde M."/>
            <person name="Spring S."/>
            <person name="Goker M."/>
            <person name="Woyke T."/>
            <person name="Bristow J."/>
            <person name="Eisen J.A."/>
            <person name="Markowitz V."/>
            <person name="Hugenholtz P."/>
            <person name="Kyrpides N.C."/>
            <person name="Klenk H.P."/>
            <person name="Land M."/>
        </authorList>
    </citation>
    <scope>NUCLEOTIDE SEQUENCE [LARGE SCALE GENOMIC DNA]</scope>
    <source>
        <strain evidence="2">DSM 19672 / NBRC 101217 / Yu37-1</strain>
    </source>
</reference>
<keyword evidence="2" id="KW-1185">Reference proteome</keyword>
<name>E4TGN1_CALNY</name>
<gene>
    <name evidence="1" type="ordered locus">Calni_1839</name>
</gene>
<dbReference type="KEGG" id="cni:Calni_1839"/>
<organism evidence="1 2">
    <name type="scientific">Calditerrivibrio nitroreducens (strain DSM 19672 / NBRC 101217 / Yu37-1)</name>
    <dbReference type="NCBI Taxonomy" id="768670"/>
    <lineage>
        <taxon>Bacteria</taxon>
        <taxon>Pseudomonadati</taxon>
        <taxon>Deferribacterota</taxon>
        <taxon>Deferribacteres</taxon>
        <taxon>Deferribacterales</taxon>
        <taxon>Calditerrivibrionaceae</taxon>
    </lineage>
</organism>
<dbReference type="RefSeq" id="WP_013451954.1">
    <property type="nucleotide sequence ID" value="NC_014758.1"/>
</dbReference>
<dbReference type="EMBL" id="CP002347">
    <property type="protein sequence ID" value="ADR19744.1"/>
    <property type="molecule type" value="Genomic_DNA"/>
</dbReference>
<dbReference type="AlphaFoldDB" id="E4TGN1"/>
<protein>
    <submittedName>
        <fullName evidence="1">Uncharacterized protein</fullName>
    </submittedName>
</protein>
<dbReference type="HOGENOM" id="CLU_686466_0_0_0"/>
<evidence type="ECO:0000313" key="1">
    <source>
        <dbReference type="EMBL" id="ADR19744.1"/>
    </source>
</evidence>
<proteinExistence type="predicted"/>
<sequence length="408" mass="48477" precursor="true">MKITEVLKKSFYLFFILLVSRIAFADIDSYYVGLKAYQDGFYDISLMNLEDFLKTDNASKEAIFSKYLLYKIYLKQNNIQKAKEYFQMVKDLNDDRFDNKSMAFDEVYLAATDNCSKAYEIIDQKKDYSLNKALIGTKCAIDNSTDIDIKELPNSLKFSYIMQINDRELIKKTFDMLNLKKLTNEQIKQLSIKLYRYELITEFWKAYETYRDKDTINLAIERVWKVGKYDDVIKGYNYNKQYTLLPETYCMVLDAHFKTNKKINYSIIEKCFTEKDEKYYKALIRAYSENNDIPRLKNLINSLPDNQSKILCELGSSIITTDLLDKKNYKRLINCENLDNISSDLLQQRLTSPLIQIHNSIENQKSYYYLAYAYGLDGKIKLLKKYYDKIKDKNLKNIIHKRFKRYLK</sequence>
<dbReference type="Proteomes" id="UP000007039">
    <property type="component" value="Chromosome"/>
</dbReference>
<reference key="1">
    <citation type="submission" date="2010-11" db="EMBL/GenBank/DDBJ databases">
        <title>The complete genome of chromosome of Calditerrivibrio nitroreducens DSM 19672.</title>
        <authorList>
            <consortium name="US DOE Joint Genome Institute (JGI-PGF)"/>
            <person name="Lucas S."/>
            <person name="Copeland A."/>
            <person name="Lapidus A."/>
            <person name="Bruce D."/>
            <person name="Goodwin L."/>
            <person name="Pitluck S."/>
            <person name="Kyrpides N."/>
            <person name="Mavromatis K."/>
            <person name="Ivanova N."/>
            <person name="Mikhailova N."/>
            <person name="Zeytun A."/>
            <person name="Brettin T."/>
            <person name="Detter J.C."/>
            <person name="Tapia R."/>
            <person name="Han C."/>
            <person name="Land M."/>
            <person name="Hauser L."/>
            <person name="Markowitz V."/>
            <person name="Cheng J.-F."/>
            <person name="Hugenholtz P."/>
            <person name="Woyke T."/>
            <person name="Wu D."/>
            <person name="Spring S."/>
            <person name="Schroeder M."/>
            <person name="Brambilla E."/>
            <person name="Klenk H.-P."/>
            <person name="Eisen J.A."/>
        </authorList>
    </citation>
    <scope>NUCLEOTIDE SEQUENCE [LARGE SCALE GENOMIC DNA]</scope>
    <source>
        <strain>DSM 19672</strain>
    </source>
</reference>
<dbReference type="OrthoDB" id="9786696at2"/>
<accession>E4TGN1</accession>
<dbReference type="eggNOG" id="ENOG5030VQQ">
    <property type="taxonomic scope" value="Bacteria"/>
</dbReference>
<evidence type="ECO:0000313" key="2">
    <source>
        <dbReference type="Proteomes" id="UP000007039"/>
    </source>
</evidence>
<dbReference type="STRING" id="768670.Calni_1839"/>